<sequence length="47" mass="5142">MVNSFVGADLPVVQSFIVTMLFSNNKAAEKIKDANMLKQIMAALMNP</sequence>
<gene>
    <name evidence="1" type="ORF">SAMN04488505_1029</name>
</gene>
<proteinExistence type="predicted"/>
<keyword evidence="2" id="KW-1185">Reference proteome</keyword>
<evidence type="ECO:0000313" key="1">
    <source>
        <dbReference type="EMBL" id="SEL31171.1"/>
    </source>
</evidence>
<reference evidence="1 2" key="1">
    <citation type="submission" date="2016-10" db="EMBL/GenBank/DDBJ databases">
        <authorList>
            <person name="de Groot N.N."/>
        </authorList>
    </citation>
    <scope>NUCLEOTIDE SEQUENCE [LARGE SCALE GENOMIC DNA]</scope>
    <source>
        <strain evidence="1 2">DSM 21039</strain>
    </source>
</reference>
<dbReference type="AlphaFoldDB" id="A0A1H7P5U3"/>
<name>A0A1H7P5U3_9BACT</name>
<protein>
    <submittedName>
        <fullName evidence="1">Uncharacterized protein</fullName>
    </submittedName>
</protein>
<evidence type="ECO:0000313" key="2">
    <source>
        <dbReference type="Proteomes" id="UP000198984"/>
    </source>
</evidence>
<dbReference type="EMBL" id="FOBB01000002">
    <property type="protein sequence ID" value="SEL31171.1"/>
    <property type="molecule type" value="Genomic_DNA"/>
</dbReference>
<dbReference type="Proteomes" id="UP000198984">
    <property type="component" value="Unassembled WGS sequence"/>
</dbReference>
<accession>A0A1H7P5U3</accession>
<organism evidence="1 2">
    <name type="scientific">Chitinophaga rupis</name>
    <dbReference type="NCBI Taxonomy" id="573321"/>
    <lineage>
        <taxon>Bacteria</taxon>
        <taxon>Pseudomonadati</taxon>
        <taxon>Bacteroidota</taxon>
        <taxon>Chitinophagia</taxon>
        <taxon>Chitinophagales</taxon>
        <taxon>Chitinophagaceae</taxon>
        <taxon>Chitinophaga</taxon>
    </lineage>
</organism>